<gene>
    <name evidence="10" type="ORF">BIT28_27480</name>
</gene>
<feature type="domain" description="Response regulatory" evidence="8">
    <location>
        <begin position="2"/>
        <end position="116"/>
    </location>
</feature>
<dbReference type="InterPro" id="IPR016032">
    <property type="entry name" value="Sig_transdc_resp-reg_C-effctor"/>
</dbReference>
<evidence type="ECO:0000256" key="7">
    <source>
        <dbReference type="PROSITE-ProRule" id="PRU01091"/>
    </source>
</evidence>
<keyword evidence="2" id="KW-0902">Two-component regulatory system</keyword>
<dbReference type="InterPro" id="IPR001867">
    <property type="entry name" value="OmpR/PhoB-type_DNA-bd"/>
</dbReference>
<feature type="domain" description="OmpR/PhoB-type" evidence="9">
    <location>
        <begin position="123"/>
        <end position="220"/>
    </location>
</feature>
<dbReference type="GO" id="GO:0032993">
    <property type="term" value="C:protein-DNA complex"/>
    <property type="evidence" value="ECO:0007669"/>
    <property type="project" value="TreeGrafter"/>
</dbReference>
<evidence type="ECO:0000256" key="3">
    <source>
        <dbReference type="ARBA" id="ARBA00023015"/>
    </source>
</evidence>
<keyword evidence="11" id="KW-1185">Reference proteome</keyword>
<dbReference type="CDD" id="cd00383">
    <property type="entry name" value="trans_reg_C"/>
    <property type="match status" value="1"/>
</dbReference>
<dbReference type="InterPro" id="IPR039420">
    <property type="entry name" value="WalR-like"/>
</dbReference>
<evidence type="ECO:0000256" key="5">
    <source>
        <dbReference type="ARBA" id="ARBA00023163"/>
    </source>
</evidence>
<dbReference type="OrthoDB" id="9802426at2"/>
<keyword evidence="4 7" id="KW-0238">DNA-binding</keyword>
<dbReference type="Pfam" id="PF00486">
    <property type="entry name" value="Trans_reg_C"/>
    <property type="match status" value="1"/>
</dbReference>
<evidence type="ECO:0000256" key="2">
    <source>
        <dbReference type="ARBA" id="ARBA00023012"/>
    </source>
</evidence>
<dbReference type="Gene3D" id="3.40.50.2300">
    <property type="match status" value="1"/>
</dbReference>
<dbReference type="PROSITE" id="PS50110">
    <property type="entry name" value="RESPONSE_REGULATORY"/>
    <property type="match status" value="1"/>
</dbReference>
<dbReference type="InterPro" id="IPR036388">
    <property type="entry name" value="WH-like_DNA-bd_sf"/>
</dbReference>
<dbReference type="InterPro" id="IPR011006">
    <property type="entry name" value="CheY-like_superfamily"/>
</dbReference>
<evidence type="ECO:0000256" key="6">
    <source>
        <dbReference type="PROSITE-ProRule" id="PRU00169"/>
    </source>
</evidence>
<protein>
    <submittedName>
        <fullName evidence="10">Two-component system response regulator</fullName>
    </submittedName>
</protein>
<feature type="modified residue" description="4-aspartylphosphate" evidence="6">
    <location>
        <position position="51"/>
    </location>
</feature>
<dbReference type="Gene3D" id="1.10.10.10">
    <property type="entry name" value="Winged helix-like DNA-binding domain superfamily/Winged helix DNA-binding domain"/>
    <property type="match status" value="1"/>
</dbReference>
<dbReference type="AlphaFoldDB" id="A0A1Q9H1F9"/>
<keyword evidence="3" id="KW-0805">Transcription regulation</keyword>
<sequence>MQILLVEDDMDLAELIIEYLEAEAIECDIAYNGSMALNLIEENTYQVIVSDVMMPKMDGFTLLDKLRNKNIQIPCLMLTARNKLEDKLTGFEKGADDYLVKPFELAELTARIKVLAQRTQPLGHKIEIADLVLDLKERQAYRAGQLLALSAAEWQLLEMLAKHSPAVVSKVDIENHIWGSDAPSKDALKMLIYRLRKVVDLPEVSPLITTVRGRGVLIASPEDQAQC</sequence>
<dbReference type="STRING" id="1903952.BIT28_27480"/>
<dbReference type="Proteomes" id="UP000186905">
    <property type="component" value="Unassembled WGS sequence"/>
</dbReference>
<dbReference type="SUPFAM" id="SSF52172">
    <property type="entry name" value="CheY-like"/>
    <property type="match status" value="1"/>
</dbReference>
<accession>A0A1Q9H1F9</accession>
<dbReference type="GO" id="GO:0000976">
    <property type="term" value="F:transcription cis-regulatory region binding"/>
    <property type="evidence" value="ECO:0007669"/>
    <property type="project" value="TreeGrafter"/>
</dbReference>
<name>A0A1Q9H1F9_9GAMM</name>
<keyword evidence="1 6" id="KW-0597">Phosphoprotein</keyword>
<feature type="DNA-binding region" description="OmpR/PhoB-type" evidence="7">
    <location>
        <begin position="123"/>
        <end position="220"/>
    </location>
</feature>
<comment type="caution">
    <text evidence="10">The sequence shown here is derived from an EMBL/GenBank/DDBJ whole genome shotgun (WGS) entry which is preliminary data.</text>
</comment>
<organism evidence="10 11">
    <name type="scientific">Photobacterium proteolyticum</name>
    <dbReference type="NCBI Taxonomy" id="1903952"/>
    <lineage>
        <taxon>Bacteria</taxon>
        <taxon>Pseudomonadati</taxon>
        <taxon>Pseudomonadota</taxon>
        <taxon>Gammaproteobacteria</taxon>
        <taxon>Vibrionales</taxon>
        <taxon>Vibrionaceae</taxon>
        <taxon>Photobacterium</taxon>
    </lineage>
</organism>
<dbReference type="PANTHER" id="PTHR48111">
    <property type="entry name" value="REGULATOR OF RPOS"/>
    <property type="match status" value="1"/>
</dbReference>
<keyword evidence="5" id="KW-0804">Transcription</keyword>
<evidence type="ECO:0000256" key="4">
    <source>
        <dbReference type="ARBA" id="ARBA00023125"/>
    </source>
</evidence>
<proteinExistence type="predicted"/>
<evidence type="ECO:0000259" key="9">
    <source>
        <dbReference type="PROSITE" id="PS51755"/>
    </source>
</evidence>
<reference evidence="10 11" key="1">
    <citation type="submission" date="2016-09" db="EMBL/GenBank/DDBJ databases">
        <title>Photobacterium proteolyticum sp. nov. a protease producing bacterium isolated from ocean sediments of Laizhou Bay.</title>
        <authorList>
            <person name="Li Y."/>
        </authorList>
    </citation>
    <scope>NUCLEOTIDE SEQUENCE [LARGE SCALE GENOMIC DNA]</scope>
    <source>
        <strain evidence="10 11">13-12</strain>
    </source>
</reference>
<dbReference type="Gene3D" id="6.10.250.690">
    <property type="match status" value="1"/>
</dbReference>
<evidence type="ECO:0000259" key="8">
    <source>
        <dbReference type="PROSITE" id="PS50110"/>
    </source>
</evidence>
<dbReference type="PANTHER" id="PTHR48111:SF22">
    <property type="entry name" value="REGULATOR OF RPOS"/>
    <property type="match status" value="1"/>
</dbReference>
<dbReference type="GO" id="GO:0000156">
    <property type="term" value="F:phosphorelay response regulator activity"/>
    <property type="evidence" value="ECO:0007669"/>
    <property type="project" value="TreeGrafter"/>
</dbReference>
<dbReference type="InterPro" id="IPR001789">
    <property type="entry name" value="Sig_transdc_resp-reg_receiver"/>
</dbReference>
<dbReference type="RefSeq" id="WP_075761918.1">
    <property type="nucleotide sequence ID" value="NZ_MJIL01000042.1"/>
</dbReference>
<evidence type="ECO:0000256" key="1">
    <source>
        <dbReference type="ARBA" id="ARBA00022553"/>
    </source>
</evidence>
<dbReference type="GO" id="GO:0006355">
    <property type="term" value="P:regulation of DNA-templated transcription"/>
    <property type="evidence" value="ECO:0007669"/>
    <property type="project" value="InterPro"/>
</dbReference>
<dbReference type="SUPFAM" id="SSF46894">
    <property type="entry name" value="C-terminal effector domain of the bipartite response regulators"/>
    <property type="match status" value="1"/>
</dbReference>
<dbReference type="SMART" id="SM00862">
    <property type="entry name" value="Trans_reg_C"/>
    <property type="match status" value="1"/>
</dbReference>
<dbReference type="CDD" id="cd17574">
    <property type="entry name" value="REC_OmpR"/>
    <property type="match status" value="1"/>
</dbReference>
<dbReference type="PROSITE" id="PS51755">
    <property type="entry name" value="OMPR_PHOB"/>
    <property type="match status" value="1"/>
</dbReference>
<dbReference type="EMBL" id="MJIL01000042">
    <property type="protein sequence ID" value="OLQ81345.1"/>
    <property type="molecule type" value="Genomic_DNA"/>
</dbReference>
<evidence type="ECO:0000313" key="10">
    <source>
        <dbReference type="EMBL" id="OLQ81345.1"/>
    </source>
</evidence>
<evidence type="ECO:0000313" key="11">
    <source>
        <dbReference type="Proteomes" id="UP000186905"/>
    </source>
</evidence>
<dbReference type="SMART" id="SM00448">
    <property type="entry name" value="REC"/>
    <property type="match status" value="1"/>
</dbReference>
<dbReference type="Pfam" id="PF00072">
    <property type="entry name" value="Response_reg"/>
    <property type="match status" value="1"/>
</dbReference>
<dbReference type="GO" id="GO:0005829">
    <property type="term" value="C:cytosol"/>
    <property type="evidence" value="ECO:0007669"/>
    <property type="project" value="TreeGrafter"/>
</dbReference>